<dbReference type="InterPro" id="IPR024726">
    <property type="entry name" value="FhuF_C"/>
</dbReference>
<evidence type="ECO:0000313" key="4">
    <source>
        <dbReference type="Proteomes" id="UP000298246"/>
    </source>
</evidence>
<keyword evidence="4" id="KW-1185">Reference proteome</keyword>
<dbReference type="EMBL" id="MYFO01000001">
    <property type="protein sequence ID" value="TFE92018.1"/>
    <property type="molecule type" value="Genomic_DNA"/>
</dbReference>
<evidence type="ECO:0000313" key="3">
    <source>
        <dbReference type="EMBL" id="TFE92018.1"/>
    </source>
</evidence>
<dbReference type="Proteomes" id="UP000298246">
    <property type="component" value="Unassembled WGS sequence"/>
</dbReference>
<feature type="domain" description="Ferric siderophore reductase C-terminal" evidence="2">
    <location>
        <begin position="237"/>
        <end position="255"/>
    </location>
</feature>
<feature type="domain" description="Aerobactin siderophore biosynthesis IucA/IucC-like C-terminal" evidence="1">
    <location>
        <begin position="120"/>
        <end position="224"/>
    </location>
</feature>
<gene>
    <name evidence="3" type="ORF">B5M42_01295</name>
</gene>
<organism evidence="3 4">
    <name type="scientific">Paenibacillus athensensis</name>
    <dbReference type="NCBI Taxonomy" id="1967502"/>
    <lineage>
        <taxon>Bacteria</taxon>
        <taxon>Bacillati</taxon>
        <taxon>Bacillota</taxon>
        <taxon>Bacilli</taxon>
        <taxon>Bacillales</taxon>
        <taxon>Paenibacillaceae</taxon>
        <taxon>Paenibacillus</taxon>
    </lineage>
</organism>
<dbReference type="AlphaFoldDB" id="A0A4Y8QBN3"/>
<accession>A0A4Y8QBN3</accession>
<dbReference type="Pfam" id="PF11575">
    <property type="entry name" value="FhuF_C"/>
    <property type="match status" value="1"/>
</dbReference>
<proteinExistence type="predicted"/>
<protein>
    <recommendedName>
        <fullName evidence="5">Ferric siderophore reductase C-terminal domain-containing protein</fullName>
    </recommendedName>
</protein>
<dbReference type="OrthoDB" id="2819999at2"/>
<evidence type="ECO:0008006" key="5">
    <source>
        <dbReference type="Google" id="ProtNLM"/>
    </source>
</evidence>
<comment type="caution">
    <text evidence="3">The sequence shown here is derived from an EMBL/GenBank/DDBJ whole genome shotgun (WGS) entry which is preliminary data.</text>
</comment>
<evidence type="ECO:0000259" key="1">
    <source>
        <dbReference type="Pfam" id="PF06276"/>
    </source>
</evidence>
<dbReference type="InterPro" id="IPR022770">
    <property type="entry name" value="IucA/IucC-like_C"/>
</dbReference>
<dbReference type="RefSeq" id="WP_134749093.1">
    <property type="nucleotide sequence ID" value="NZ_MYFO02000001.1"/>
</dbReference>
<name>A0A4Y8QBN3_9BACL</name>
<dbReference type="Pfam" id="PF06276">
    <property type="entry name" value="FhuF"/>
    <property type="match status" value="1"/>
</dbReference>
<sequence>MTLMPSSASPIDWSKLALRLQLHTEWQGASELELQAGELTDPEAMRRWLETYASIIRAQETQVAATYFSGFLRAAALSFQYAMSIWNEALPLTLDRLTVRLVEQGGRRYPILQLDKPQSEPGPTRIDERRHWRQIRLEALYGQTLRPLIDAMSQAAGISAGQLWSQLVIGGYYYLQDALQTADGDSVLQARIRSDYRFLTEELASETFGRKTNPFAVKLRFVEDVKNPAEQIPLKAACCLYYKTDGGTYCYTCPKLNDEQRAQRLAELRA</sequence>
<dbReference type="GO" id="GO:0003824">
    <property type="term" value="F:catalytic activity"/>
    <property type="evidence" value="ECO:0007669"/>
    <property type="project" value="UniProtKB-ARBA"/>
</dbReference>
<reference evidence="3 4" key="1">
    <citation type="submission" date="2017-03" db="EMBL/GenBank/DDBJ databases">
        <title>Isolation of Levoglucosan Utilizing Bacteria.</title>
        <authorList>
            <person name="Arya A.S."/>
        </authorList>
    </citation>
    <scope>NUCLEOTIDE SEQUENCE [LARGE SCALE GENOMIC DNA]</scope>
    <source>
        <strain evidence="3 4">MEC069</strain>
    </source>
</reference>
<dbReference type="GO" id="GO:0051537">
    <property type="term" value="F:2 iron, 2 sulfur cluster binding"/>
    <property type="evidence" value="ECO:0007669"/>
    <property type="project" value="InterPro"/>
</dbReference>
<evidence type="ECO:0000259" key="2">
    <source>
        <dbReference type="Pfam" id="PF11575"/>
    </source>
</evidence>